<keyword evidence="2" id="KW-0812">Transmembrane</keyword>
<evidence type="ECO:0000313" key="4">
    <source>
        <dbReference type="Proteomes" id="UP000325902"/>
    </source>
</evidence>
<feature type="region of interest" description="Disordered" evidence="1">
    <location>
        <begin position="128"/>
        <end position="148"/>
    </location>
</feature>
<keyword evidence="2" id="KW-1133">Transmembrane helix</keyword>
<reference evidence="3 4" key="1">
    <citation type="journal article" date="2019" name="Sci. Rep.">
        <title>A multi-omics analysis of the grapevine pathogen Lasiodiplodia theobromae reveals that temperature affects the expression of virulence- and pathogenicity-related genes.</title>
        <authorList>
            <person name="Felix C."/>
            <person name="Meneses R."/>
            <person name="Goncalves M.F.M."/>
            <person name="Tilleman L."/>
            <person name="Duarte A.S."/>
            <person name="Jorrin-Novo J.V."/>
            <person name="Van de Peer Y."/>
            <person name="Deforce D."/>
            <person name="Van Nieuwerburgh F."/>
            <person name="Esteves A.C."/>
            <person name="Alves A."/>
        </authorList>
    </citation>
    <scope>NUCLEOTIDE SEQUENCE [LARGE SCALE GENOMIC DNA]</scope>
    <source>
        <strain evidence="3 4">LA-SOL3</strain>
    </source>
</reference>
<organism evidence="3 4">
    <name type="scientific">Lasiodiplodia theobromae</name>
    <dbReference type="NCBI Taxonomy" id="45133"/>
    <lineage>
        <taxon>Eukaryota</taxon>
        <taxon>Fungi</taxon>
        <taxon>Dikarya</taxon>
        <taxon>Ascomycota</taxon>
        <taxon>Pezizomycotina</taxon>
        <taxon>Dothideomycetes</taxon>
        <taxon>Dothideomycetes incertae sedis</taxon>
        <taxon>Botryosphaeriales</taxon>
        <taxon>Botryosphaeriaceae</taxon>
        <taxon>Lasiodiplodia</taxon>
    </lineage>
</organism>
<comment type="caution">
    <text evidence="3">The sequence shown here is derived from an EMBL/GenBank/DDBJ whole genome shotgun (WGS) entry which is preliminary data.</text>
</comment>
<feature type="transmembrane region" description="Helical" evidence="2">
    <location>
        <begin position="80"/>
        <end position="101"/>
    </location>
</feature>
<gene>
    <name evidence="3" type="ORF">DBV05_g6715</name>
</gene>
<dbReference type="AlphaFoldDB" id="A0A5N5DAH7"/>
<evidence type="ECO:0000313" key="3">
    <source>
        <dbReference type="EMBL" id="KAB2574625.1"/>
    </source>
</evidence>
<name>A0A5N5DAH7_9PEZI</name>
<keyword evidence="2" id="KW-0472">Membrane</keyword>
<proteinExistence type="predicted"/>
<dbReference type="Proteomes" id="UP000325902">
    <property type="component" value="Unassembled WGS sequence"/>
</dbReference>
<sequence length="162" mass="17976">MAITTFDKSAKNTLTAQHRLRGVELPTPKLTTEDGCKINYEPPYEMKGPFRHSPPLKTKWPFRNNLLLVLKTKEPFRHKLLLLLRLSFGFGLLLLLLLFFLKTKGPFKVNMPPTIPLLRECLTATTKKNRSGSGKTAASSAEEPLTTTGNSASVNATIVGNI</sequence>
<protein>
    <submittedName>
        <fullName evidence="3">Uncharacterized protein</fullName>
    </submittedName>
</protein>
<evidence type="ECO:0000256" key="1">
    <source>
        <dbReference type="SAM" id="MobiDB-lite"/>
    </source>
</evidence>
<accession>A0A5N5DAH7</accession>
<keyword evidence="4" id="KW-1185">Reference proteome</keyword>
<dbReference type="EMBL" id="VCHE01000041">
    <property type="protein sequence ID" value="KAB2574625.1"/>
    <property type="molecule type" value="Genomic_DNA"/>
</dbReference>
<evidence type="ECO:0000256" key="2">
    <source>
        <dbReference type="SAM" id="Phobius"/>
    </source>
</evidence>